<comment type="similarity">
    <text evidence="2">Belongs to the bacterial solute-binding protein 2 family.</text>
</comment>
<evidence type="ECO:0000256" key="2">
    <source>
        <dbReference type="ARBA" id="ARBA00007639"/>
    </source>
</evidence>
<keyword evidence="6" id="KW-0762">Sugar transport</keyword>
<feature type="signal peptide" evidence="4">
    <location>
        <begin position="1"/>
        <end position="20"/>
    </location>
</feature>
<evidence type="ECO:0000313" key="6">
    <source>
        <dbReference type="EMBL" id="MBB3139410.1"/>
    </source>
</evidence>
<dbReference type="GO" id="GO:0055085">
    <property type="term" value="P:transmembrane transport"/>
    <property type="evidence" value="ECO:0007669"/>
    <property type="project" value="UniProtKB-ARBA"/>
</dbReference>
<dbReference type="InterPro" id="IPR028082">
    <property type="entry name" value="Peripla_BP_I"/>
</dbReference>
<dbReference type="GO" id="GO:0030246">
    <property type="term" value="F:carbohydrate binding"/>
    <property type="evidence" value="ECO:0007669"/>
    <property type="project" value="UniProtKB-ARBA"/>
</dbReference>
<feature type="chain" id="PRO_5030594318" evidence="4">
    <location>
        <begin position="21"/>
        <end position="372"/>
    </location>
</feature>
<dbReference type="Gene3D" id="3.40.50.2300">
    <property type="match status" value="2"/>
</dbReference>
<dbReference type="PANTHER" id="PTHR46847">
    <property type="entry name" value="D-ALLOSE-BINDING PERIPLASMIC PROTEIN-RELATED"/>
    <property type="match status" value="1"/>
</dbReference>
<accession>A0A7W5BUS2</accession>
<keyword evidence="6" id="KW-0813">Transport</keyword>
<proteinExistence type="inferred from homology"/>
<dbReference type="RefSeq" id="WP_183385823.1">
    <property type="nucleotide sequence ID" value="NZ_JACHXM010000001.1"/>
</dbReference>
<dbReference type="AlphaFoldDB" id="A0A7W5BUS2"/>
<dbReference type="CDD" id="cd06324">
    <property type="entry name" value="PBP1_ABC_sugar_binding-like"/>
    <property type="match status" value="1"/>
</dbReference>
<keyword evidence="7" id="KW-1185">Reference proteome</keyword>
<evidence type="ECO:0000259" key="5">
    <source>
        <dbReference type="Pfam" id="PF13407"/>
    </source>
</evidence>
<reference evidence="6 7" key="1">
    <citation type="submission" date="2020-08" db="EMBL/GenBank/DDBJ databases">
        <title>Genomic Encyclopedia of Type Strains, Phase III (KMG-III): the genomes of soil and plant-associated and newly described type strains.</title>
        <authorList>
            <person name="Whitman W."/>
        </authorList>
    </citation>
    <scope>NUCLEOTIDE SEQUENCE [LARGE SCALE GENOMIC DNA]</scope>
    <source>
        <strain evidence="6 7">CECT 5995</strain>
    </source>
</reference>
<comment type="subcellular location">
    <subcellularLocation>
        <location evidence="1">Cell envelope</location>
    </subcellularLocation>
</comment>
<evidence type="ECO:0000256" key="4">
    <source>
        <dbReference type="SAM" id="SignalP"/>
    </source>
</evidence>
<organism evidence="6 7">
    <name type="scientific">Halomonas organivorans</name>
    <dbReference type="NCBI Taxonomy" id="257772"/>
    <lineage>
        <taxon>Bacteria</taxon>
        <taxon>Pseudomonadati</taxon>
        <taxon>Pseudomonadota</taxon>
        <taxon>Gammaproteobacteria</taxon>
        <taxon>Oceanospirillales</taxon>
        <taxon>Halomonadaceae</taxon>
        <taxon>Halomonas</taxon>
    </lineage>
</organism>
<dbReference type="PANTHER" id="PTHR46847:SF2">
    <property type="entry name" value="ABC TRANSPORTER SUGAR-BINDING PROTEIN"/>
    <property type="match status" value="1"/>
</dbReference>
<evidence type="ECO:0000313" key="7">
    <source>
        <dbReference type="Proteomes" id="UP000525987"/>
    </source>
</evidence>
<dbReference type="GO" id="GO:0030313">
    <property type="term" value="C:cell envelope"/>
    <property type="evidence" value="ECO:0007669"/>
    <property type="project" value="UniProtKB-SubCell"/>
</dbReference>
<dbReference type="EMBL" id="JACHXM010000001">
    <property type="protein sequence ID" value="MBB3139410.1"/>
    <property type="molecule type" value="Genomic_DNA"/>
</dbReference>
<dbReference type="InterPro" id="IPR025997">
    <property type="entry name" value="SBP_2_dom"/>
</dbReference>
<protein>
    <submittedName>
        <fullName evidence="6">ABC-type sugar transport system substrate-binding protein</fullName>
    </submittedName>
</protein>
<dbReference type="Pfam" id="PF13407">
    <property type="entry name" value="Peripla_BP_4"/>
    <property type="match status" value="1"/>
</dbReference>
<evidence type="ECO:0000256" key="3">
    <source>
        <dbReference type="ARBA" id="ARBA00022729"/>
    </source>
</evidence>
<comment type="caution">
    <text evidence="6">The sequence shown here is derived from an EMBL/GenBank/DDBJ whole genome shotgun (WGS) entry which is preliminary data.</text>
</comment>
<sequence>MLVLACLAPLCLSSPTAADASAPIHVRFVNPGFASGGFWRSVSETMRAAAEQLGLSLEISYGEREWPRMRANAEAAIASPSPPDYLILVNEHGQAADLVRAADARGVPTLLLLNTLTDRQVARVGRAGQELPCWLGSLTPDNERAGHEMATALFDAARGLSPQPGRIALMTLAGDVATPASQARLAGLDRALAAAPDVDERRRLVVDWSYDEAYRRIDTWLSTQRRFDAIWAANDPIALGAMAAAERHGLMAGRDYAVVGMNWSTAALARVNDGEMTLTHGGHFLAGAWAMVLLHDLHHGIPITAETTQLHFPMAALRAPIPGALQEILTQRQWSRIDFRRFSRYHHPERTGYDFSLAALQAAIRPLEAADD</sequence>
<keyword evidence="3 4" id="KW-0732">Signal</keyword>
<feature type="domain" description="Periplasmic binding protein" evidence="5">
    <location>
        <begin position="28"/>
        <end position="297"/>
    </location>
</feature>
<evidence type="ECO:0000256" key="1">
    <source>
        <dbReference type="ARBA" id="ARBA00004196"/>
    </source>
</evidence>
<dbReference type="Proteomes" id="UP000525987">
    <property type="component" value="Unassembled WGS sequence"/>
</dbReference>
<name>A0A7W5BUS2_9GAMM</name>
<gene>
    <name evidence="6" type="ORF">FHR96_000256</name>
</gene>
<dbReference type="SUPFAM" id="SSF53822">
    <property type="entry name" value="Periplasmic binding protein-like I"/>
    <property type="match status" value="1"/>
</dbReference>